<evidence type="ECO:0000256" key="7">
    <source>
        <dbReference type="ARBA" id="ARBA00022840"/>
    </source>
</evidence>
<dbReference type="InterPro" id="IPR036890">
    <property type="entry name" value="HATPase_C_sf"/>
</dbReference>
<keyword evidence="12" id="KW-1185">Reference proteome</keyword>
<keyword evidence="9" id="KW-1133">Transmembrane helix</keyword>
<keyword evidence="6" id="KW-0418">Kinase</keyword>
<dbReference type="CDD" id="cd16917">
    <property type="entry name" value="HATPase_UhpB-NarQ-NarX-like"/>
    <property type="match status" value="1"/>
</dbReference>
<dbReference type="Pfam" id="PF02518">
    <property type="entry name" value="HATPase_c"/>
    <property type="match status" value="1"/>
</dbReference>
<organism evidence="11 12">
    <name type="scientific">Sphingobacterium pedocola</name>
    <dbReference type="NCBI Taxonomy" id="2082722"/>
    <lineage>
        <taxon>Bacteria</taxon>
        <taxon>Pseudomonadati</taxon>
        <taxon>Bacteroidota</taxon>
        <taxon>Sphingobacteriia</taxon>
        <taxon>Sphingobacteriales</taxon>
        <taxon>Sphingobacteriaceae</taxon>
        <taxon>Sphingobacterium</taxon>
    </lineage>
</organism>
<keyword evidence="5" id="KW-0547">Nucleotide-binding</keyword>
<dbReference type="InterPro" id="IPR005467">
    <property type="entry name" value="His_kinase_dom"/>
</dbReference>
<dbReference type="InterPro" id="IPR050482">
    <property type="entry name" value="Sensor_HK_TwoCompSys"/>
</dbReference>
<evidence type="ECO:0000256" key="4">
    <source>
        <dbReference type="ARBA" id="ARBA00022679"/>
    </source>
</evidence>
<reference evidence="11 12" key="1">
    <citation type="submission" date="2018-02" db="EMBL/GenBank/DDBJ databases">
        <title>Sphingobacterium KA21.</title>
        <authorList>
            <person name="Vasarhelyi B.M."/>
            <person name="Deshmukh S."/>
            <person name="Balint B."/>
            <person name="Kukolya J."/>
        </authorList>
    </citation>
    <scope>NUCLEOTIDE SEQUENCE [LARGE SCALE GENOMIC DNA]</scope>
    <source>
        <strain evidence="11 12">Ka21</strain>
    </source>
</reference>
<keyword evidence="9" id="KW-0812">Transmembrane</keyword>
<gene>
    <name evidence="11" type="ORF">C4F40_01805</name>
</gene>
<dbReference type="PANTHER" id="PTHR24421">
    <property type="entry name" value="NITRATE/NITRITE SENSOR PROTEIN NARX-RELATED"/>
    <property type="match status" value="1"/>
</dbReference>
<dbReference type="Gene3D" id="3.30.565.10">
    <property type="entry name" value="Histidine kinase-like ATPase, C-terminal domain"/>
    <property type="match status" value="1"/>
</dbReference>
<dbReference type="SMART" id="SM00387">
    <property type="entry name" value="HATPase_c"/>
    <property type="match status" value="1"/>
</dbReference>
<keyword evidence="3" id="KW-0597">Phosphoprotein</keyword>
<sequence>MKAKRLAARLHYQQGQTNADHVIAFALYKRGLYAESLELFSNVLSGYQQLADTANISRVYMDMAAVLHKDLSDQTKVIAFMQKAIQTGKKLKNDSVLSLVYFNYCNFNANLSADSVNYYLGKSREIASQYNDEYMLALNHSKQVYLLNRKGQKPEVLPIAKQLLASAQRMGNVNLEVYALLILANYYHENDLQKALGYYNQICDVAQESGDNELQIYYLTAALGRATKSGNKNEIIKAYATLEKAMIADRENMKRFIGDYVRYNAIADDNKLLSAENARRALWLLGISFSAAIIVLAIYLTMLRRSRKAKEQIDALNNVANMQIIAMEEVKHEAIREEQQRLGQDLHDGLSSSIASIKHQLETLSMDTDDPLQKKKLVAIQLEIANAYDVARNKSHEWFNTADGEQEHTFEQRIKLLTDTALPDTCYKKNIHIDDDALQHASMDVRIALLRIVQEAITNIIKHAKAKKVGILIYAEIDKLIMVIQDDGTGWVHKTSTNVKSGMGLQSIRRRVQYLNGKTAIRSDTKGTEIAVSIPLALS</sequence>
<evidence type="ECO:0000256" key="8">
    <source>
        <dbReference type="ARBA" id="ARBA00023012"/>
    </source>
</evidence>
<dbReference type="Pfam" id="PF07730">
    <property type="entry name" value="HisKA_3"/>
    <property type="match status" value="1"/>
</dbReference>
<dbReference type="InterPro" id="IPR011712">
    <property type="entry name" value="Sig_transdc_His_kin_sub3_dim/P"/>
</dbReference>
<dbReference type="Gene3D" id="1.25.40.10">
    <property type="entry name" value="Tetratricopeptide repeat domain"/>
    <property type="match status" value="1"/>
</dbReference>
<keyword evidence="8" id="KW-0902">Two-component regulatory system</keyword>
<keyword evidence="4" id="KW-0808">Transferase</keyword>
<feature type="transmembrane region" description="Helical" evidence="9">
    <location>
        <begin position="281"/>
        <end position="300"/>
    </location>
</feature>
<dbReference type="Proteomes" id="UP000618319">
    <property type="component" value="Unassembled WGS sequence"/>
</dbReference>
<accession>A0ABR9T298</accession>
<dbReference type="InterPro" id="IPR003594">
    <property type="entry name" value="HATPase_dom"/>
</dbReference>
<evidence type="ECO:0000313" key="12">
    <source>
        <dbReference type="Proteomes" id="UP000618319"/>
    </source>
</evidence>
<proteinExistence type="predicted"/>
<evidence type="ECO:0000313" key="11">
    <source>
        <dbReference type="EMBL" id="MBE8719463.1"/>
    </source>
</evidence>
<keyword evidence="7" id="KW-0067">ATP-binding</keyword>
<dbReference type="PROSITE" id="PS50109">
    <property type="entry name" value="HIS_KIN"/>
    <property type="match status" value="1"/>
</dbReference>
<evidence type="ECO:0000256" key="1">
    <source>
        <dbReference type="ARBA" id="ARBA00000085"/>
    </source>
</evidence>
<comment type="catalytic activity">
    <reaction evidence="1">
        <text>ATP + protein L-histidine = ADP + protein N-phospho-L-histidine.</text>
        <dbReference type="EC" id="2.7.13.3"/>
    </reaction>
</comment>
<dbReference type="SUPFAM" id="SSF48452">
    <property type="entry name" value="TPR-like"/>
    <property type="match status" value="2"/>
</dbReference>
<evidence type="ECO:0000256" key="3">
    <source>
        <dbReference type="ARBA" id="ARBA00022553"/>
    </source>
</evidence>
<keyword evidence="9" id="KW-0472">Membrane</keyword>
<dbReference type="EMBL" id="PSKQ01000011">
    <property type="protein sequence ID" value="MBE8719463.1"/>
    <property type="molecule type" value="Genomic_DNA"/>
</dbReference>
<evidence type="ECO:0000256" key="2">
    <source>
        <dbReference type="ARBA" id="ARBA00012438"/>
    </source>
</evidence>
<evidence type="ECO:0000256" key="6">
    <source>
        <dbReference type="ARBA" id="ARBA00022777"/>
    </source>
</evidence>
<evidence type="ECO:0000256" key="9">
    <source>
        <dbReference type="SAM" id="Phobius"/>
    </source>
</evidence>
<comment type="caution">
    <text evidence="11">The sequence shown here is derived from an EMBL/GenBank/DDBJ whole genome shotgun (WGS) entry which is preliminary data.</text>
</comment>
<evidence type="ECO:0000256" key="5">
    <source>
        <dbReference type="ARBA" id="ARBA00022741"/>
    </source>
</evidence>
<evidence type="ECO:0000259" key="10">
    <source>
        <dbReference type="PROSITE" id="PS50109"/>
    </source>
</evidence>
<protein>
    <recommendedName>
        <fullName evidence="2">histidine kinase</fullName>
        <ecNumber evidence="2">2.7.13.3</ecNumber>
    </recommendedName>
</protein>
<dbReference type="PANTHER" id="PTHR24421:SF10">
    <property type="entry name" value="NITRATE_NITRITE SENSOR PROTEIN NARQ"/>
    <property type="match status" value="1"/>
</dbReference>
<dbReference type="SUPFAM" id="SSF55874">
    <property type="entry name" value="ATPase domain of HSP90 chaperone/DNA topoisomerase II/histidine kinase"/>
    <property type="match status" value="1"/>
</dbReference>
<dbReference type="EC" id="2.7.13.3" evidence="2"/>
<dbReference type="InterPro" id="IPR011990">
    <property type="entry name" value="TPR-like_helical_dom_sf"/>
</dbReference>
<name>A0ABR9T298_9SPHI</name>
<dbReference type="RefSeq" id="WP_196940003.1">
    <property type="nucleotide sequence ID" value="NZ_MU158690.1"/>
</dbReference>
<feature type="domain" description="Histidine kinase" evidence="10">
    <location>
        <begin position="449"/>
        <end position="538"/>
    </location>
</feature>